<dbReference type="InterPro" id="IPR018511">
    <property type="entry name" value="Hemolysin-typ_Ca-bd_CS"/>
</dbReference>
<dbReference type="PRINTS" id="PR00313">
    <property type="entry name" value="CABNDNGRPT"/>
</dbReference>
<evidence type="ECO:0000256" key="1">
    <source>
        <dbReference type="ARBA" id="ARBA00001913"/>
    </source>
</evidence>
<comment type="cofactor">
    <cofactor evidence="1">
        <name>Ca(2+)</name>
        <dbReference type="ChEBI" id="CHEBI:29108"/>
    </cofactor>
</comment>
<organism evidence="6 7">
    <name type="scientific">Dankookia rubra</name>
    <dbReference type="NCBI Taxonomy" id="1442381"/>
    <lineage>
        <taxon>Bacteria</taxon>
        <taxon>Pseudomonadati</taxon>
        <taxon>Pseudomonadota</taxon>
        <taxon>Alphaproteobacteria</taxon>
        <taxon>Acetobacterales</taxon>
        <taxon>Roseomonadaceae</taxon>
        <taxon>Dankookia</taxon>
    </lineage>
</organism>
<dbReference type="AlphaFoldDB" id="A0A4R5Q6J9"/>
<accession>A0A4R5Q6J9</accession>
<keyword evidence="4" id="KW-0677">Repeat</keyword>
<keyword evidence="7" id="KW-1185">Reference proteome</keyword>
<dbReference type="PROSITE" id="PS00330">
    <property type="entry name" value="HEMOLYSIN_CALCIUM"/>
    <property type="match status" value="2"/>
</dbReference>
<dbReference type="Gene3D" id="2.150.10.10">
    <property type="entry name" value="Serralysin-like metalloprotease, C-terminal"/>
    <property type="match status" value="1"/>
</dbReference>
<sequence length="140" mass="14629">MADVFGSESNNGLSGTNFDDALYAYSGNDTLNGGSGSDRLFGDAGNDRLRGGPGNDTLSGGDGTDTFVFYRADGYDQITDFVRGVDHLEFRSISIREVSFAAVDGGVNVRYGGISGQASNHGEIFIAGVSTLGLSDFIFS</sequence>
<dbReference type="Pfam" id="PF00353">
    <property type="entry name" value="HemolysinCabind"/>
    <property type="match status" value="1"/>
</dbReference>
<name>A0A4R5Q6J9_9PROT</name>
<comment type="caution">
    <text evidence="6">The sequence shown here is derived from an EMBL/GenBank/DDBJ whole genome shotgun (WGS) entry which is preliminary data.</text>
</comment>
<evidence type="ECO:0000256" key="3">
    <source>
        <dbReference type="ARBA" id="ARBA00022525"/>
    </source>
</evidence>
<gene>
    <name evidence="6" type="ORF">E2C06_35630</name>
</gene>
<dbReference type="SUPFAM" id="SSF51120">
    <property type="entry name" value="beta-Roll"/>
    <property type="match status" value="1"/>
</dbReference>
<feature type="domain" description="Peptidase M10 serralysin C-terminal" evidence="5">
    <location>
        <begin position="33"/>
        <end position="98"/>
    </location>
</feature>
<dbReference type="InterPro" id="IPR013858">
    <property type="entry name" value="Peptidase_M10B_C"/>
</dbReference>
<dbReference type="GO" id="GO:0005509">
    <property type="term" value="F:calcium ion binding"/>
    <property type="evidence" value="ECO:0007669"/>
    <property type="project" value="InterPro"/>
</dbReference>
<evidence type="ECO:0000313" key="7">
    <source>
        <dbReference type="Proteomes" id="UP000295096"/>
    </source>
</evidence>
<dbReference type="GO" id="GO:0005615">
    <property type="term" value="C:extracellular space"/>
    <property type="evidence" value="ECO:0007669"/>
    <property type="project" value="InterPro"/>
</dbReference>
<evidence type="ECO:0000259" key="5">
    <source>
        <dbReference type="Pfam" id="PF08548"/>
    </source>
</evidence>
<dbReference type="RefSeq" id="WP_133293268.1">
    <property type="nucleotide sequence ID" value="NZ_SMSJ01000196.1"/>
</dbReference>
<evidence type="ECO:0000313" key="6">
    <source>
        <dbReference type="EMBL" id="TDH57871.1"/>
    </source>
</evidence>
<dbReference type="InterPro" id="IPR011049">
    <property type="entry name" value="Serralysin-like_metalloprot_C"/>
</dbReference>
<protein>
    <recommendedName>
        <fullName evidence="5">Peptidase M10 serralysin C-terminal domain-containing protein</fullName>
    </recommendedName>
</protein>
<comment type="subcellular location">
    <subcellularLocation>
        <location evidence="2">Secreted</location>
    </subcellularLocation>
</comment>
<evidence type="ECO:0000256" key="2">
    <source>
        <dbReference type="ARBA" id="ARBA00004613"/>
    </source>
</evidence>
<dbReference type="InterPro" id="IPR001343">
    <property type="entry name" value="Hemolysn_Ca-bd"/>
</dbReference>
<dbReference type="OrthoDB" id="9816306at2"/>
<evidence type="ECO:0000256" key="4">
    <source>
        <dbReference type="ARBA" id="ARBA00022737"/>
    </source>
</evidence>
<reference evidence="6 7" key="1">
    <citation type="journal article" date="2016" name="J. Microbiol.">
        <title>Dankookia rubra gen. nov., sp. nov., an alphaproteobacterium isolated from sediment of a shallow stream.</title>
        <authorList>
            <person name="Kim W.H."/>
            <person name="Kim D.H."/>
            <person name="Kang K."/>
            <person name="Ahn T.Y."/>
        </authorList>
    </citation>
    <scope>NUCLEOTIDE SEQUENCE [LARGE SCALE GENOMIC DNA]</scope>
    <source>
        <strain evidence="6 7">JCM30602</strain>
    </source>
</reference>
<keyword evidence="3" id="KW-0964">Secreted</keyword>
<dbReference type="PANTHER" id="PTHR38340">
    <property type="entry name" value="S-LAYER PROTEIN"/>
    <property type="match status" value="1"/>
</dbReference>
<dbReference type="Pfam" id="PF08548">
    <property type="entry name" value="Peptidase_M10_C"/>
    <property type="match status" value="1"/>
</dbReference>
<dbReference type="InterPro" id="IPR050557">
    <property type="entry name" value="RTX_toxin/Mannuronan_C5-epim"/>
</dbReference>
<dbReference type="EMBL" id="SMSJ01000196">
    <property type="protein sequence ID" value="TDH57871.1"/>
    <property type="molecule type" value="Genomic_DNA"/>
</dbReference>
<dbReference type="Proteomes" id="UP000295096">
    <property type="component" value="Unassembled WGS sequence"/>
</dbReference>
<proteinExistence type="predicted"/>
<dbReference type="PANTHER" id="PTHR38340:SF1">
    <property type="entry name" value="S-LAYER PROTEIN"/>
    <property type="match status" value="1"/>
</dbReference>